<protein>
    <submittedName>
        <fullName evidence="12">Protein YLS3</fullName>
    </submittedName>
</protein>
<evidence type="ECO:0000256" key="3">
    <source>
        <dbReference type="ARBA" id="ARBA00022622"/>
    </source>
</evidence>
<evidence type="ECO:0000256" key="8">
    <source>
        <dbReference type="SAM" id="MobiDB-lite"/>
    </source>
</evidence>
<dbReference type="Proteomes" id="UP000283530">
    <property type="component" value="Unassembled WGS sequence"/>
</dbReference>
<evidence type="ECO:0000256" key="4">
    <source>
        <dbReference type="ARBA" id="ARBA00022729"/>
    </source>
</evidence>
<evidence type="ECO:0000259" key="11">
    <source>
        <dbReference type="SMART" id="SM00499"/>
    </source>
</evidence>
<evidence type="ECO:0000256" key="5">
    <source>
        <dbReference type="ARBA" id="ARBA00023157"/>
    </source>
</evidence>
<evidence type="ECO:0000313" key="13">
    <source>
        <dbReference type="Proteomes" id="UP000283530"/>
    </source>
</evidence>
<feature type="transmembrane region" description="Helical" evidence="9">
    <location>
        <begin position="184"/>
        <end position="201"/>
    </location>
</feature>
<dbReference type="GO" id="GO:0006869">
    <property type="term" value="P:lipid transport"/>
    <property type="evidence" value="ECO:0007669"/>
    <property type="project" value="InterPro"/>
</dbReference>
<accession>A0A3S3QBG4</accession>
<dbReference type="Gene3D" id="1.10.110.10">
    <property type="entry name" value="Plant lipid-transfer and hydrophobic proteins"/>
    <property type="match status" value="1"/>
</dbReference>
<reference evidence="12 13" key="1">
    <citation type="journal article" date="2019" name="Nat. Plants">
        <title>Stout camphor tree genome fills gaps in understanding of flowering plant genome evolution.</title>
        <authorList>
            <person name="Chaw S.M."/>
            <person name="Liu Y.C."/>
            <person name="Wu Y.W."/>
            <person name="Wang H.Y."/>
            <person name="Lin C.I."/>
            <person name="Wu C.S."/>
            <person name="Ke H.M."/>
            <person name="Chang L.Y."/>
            <person name="Hsu C.Y."/>
            <person name="Yang H.T."/>
            <person name="Sudianto E."/>
            <person name="Hsu M.H."/>
            <person name="Wu K.P."/>
            <person name="Wang L.N."/>
            <person name="Leebens-Mack J.H."/>
            <person name="Tsai I.J."/>
        </authorList>
    </citation>
    <scope>NUCLEOTIDE SEQUENCE [LARGE SCALE GENOMIC DNA]</scope>
    <source>
        <strain evidence="13">cv. Chaw 1501</strain>
        <tissue evidence="12">Young leaves</tissue>
    </source>
</reference>
<comment type="similarity">
    <text evidence="2">Belongs to the plant LTP family.</text>
</comment>
<dbReference type="GO" id="GO:0098552">
    <property type="term" value="C:side of membrane"/>
    <property type="evidence" value="ECO:0007669"/>
    <property type="project" value="UniProtKB-KW"/>
</dbReference>
<keyword evidence="9" id="KW-0812">Transmembrane</keyword>
<feature type="compositionally biased region" description="Low complexity" evidence="8">
    <location>
        <begin position="146"/>
        <end position="171"/>
    </location>
</feature>
<evidence type="ECO:0000313" key="12">
    <source>
        <dbReference type="EMBL" id="RWR82787.1"/>
    </source>
</evidence>
<evidence type="ECO:0000256" key="10">
    <source>
        <dbReference type="SAM" id="SignalP"/>
    </source>
</evidence>
<feature type="compositionally biased region" description="Polar residues" evidence="8">
    <location>
        <begin position="136"/>
        <end position="145"/>
    </location>
</feature>
<dbReference type="SUPFAM" id="SSF47699">
    <property type="entry name" value="Bifunctional inhibitor/lipid-transfer protein/seed storage 2S albumin"/>
    <property type="match status" value="1"/>
</dbReference>
<dbReference type="InterPro" id="IPR043325">
    <property type="entry name" value="LTSS"/>
</dbReference>
<dbReference type="AlphaFoldDB" id="A0A3S3QBG4"/>
<dbReference type="OrthoDB" id="1938537at2759"/>
<keyword evidence="5" id="KW-1015">Disulfide bond</keyword>
<gene>
    <name evidence="12" type="ORF">CKAN_01152200</name>
</gene>
<name>A0A3S3QBG4_9MAGN</name>
<evidence type="ECO:0000256" key="6">
    <source>
        <dbReference type="ARBA" id="ARBA00023180"/>
    </source>
</evidence>
<dbReference type="Pfam" id="PF14368">
    <property type="entry name" value="LTP_2"/>
    <property type="match status" value="1"/>
</dbReference>
<dbReference type="CDD" id="cd00010">
    <property type="entry name" value="AAI_LTSS"/>
    <property type="match status" value="1"/>
</dbReference>
<dbReference type="FunFam" id="1.10.110.10:FF:000001">
    <property type="entry name" value="Bifunctional inhibitor/lipid-transfer protein/seed storage 2S albumin superfamily protein"/>
    <property type="match status" value="1"/>
</dbReference>
<feature type="signal peptide" evidence="10">
    <location>
        <begin position="1"/>
        <end position="25"/>
    </location>
</feature>
<organism evidence="12 13">
    <name type="scientific">Cinnamomum micranthum f. kanehirae</name>
    <dbReference type="NCBI Taxonomy" id="337451"/>
    <lineage>
        <taxon>Eukaryota</taxon>
        <taxon>Viridiplantae</taxon>
        <taxon>Streptophyta</taxon>
        <taxon>Embryophyta</taxon>
        <taxon>Tracheophyta</taxon>
        <taxon>Spermatophyta</taxon>
        <taxon>Magnoliopsida</taxon>
        <taxon>Magnoliidae</taxon>
        <taxon>Laurales</taxon>
        <taxon>Lauraceae</taxon>
        <taxon>Cinnamomum</taxon>
    </lineage>
</organism>
<keyword evidence="3" id="KW-0336">GPI-anchor</keyword>
<sequence>MGRWFPYRELSSILVVSCLVGFGRSDFASDTKECGDQLVALATCLPYVQGEAKMPTPDCCSGLKQVVAKSRKCLCVLVKDRDDPNLGFKVNVTLALKLPSSCGAPINVSECIDLLHLAPNSSLAQVFKQFESSLEGKNSTTTTTNAGKGNSISSSGSSGGPSAAVKSGGASDHIRGKRRVMRDMIVGVWTCCLVSLMINIGG</sequence>
<dbReference type="PRINTS" id="PR00382">
    <property type="entry name" value="LIPIDTRNSFER"/>
</dbReference>
<keyword evidence="4 10" id="KW-0732">Signal</keyword>
<evidence type="ECO:0000256" key="7">
    <source>
        <dbReference type="ARBA" id="ARBA00023288"/>
    </source>
</evidence>
<dbReference type="GO" id="GO:0008289">
    <property type="term" value="F:lipid binding"/>
    <property type="evidence" value="ECO:0007669"/>
    <property type="project" value="InterPro"/>
</dbReference>
<keyword evidence="9" id="KW-0472">Membrane</keyword>
<evidence type="ECO:0000256" key="2">
    <source>
        <dbReference type="ARBA" id="ARBA00009748"/>
    </source>
</evidence>
<keyword evidence="7" id="KW-0449">Lipoprotein</keyword>
<dbReference type="InterPro" id="IPR000528">
    <property type="entry name" value="Plant_nsLTP"/>
</dbReference>
<dbReference type="SMART" id="SM00499">
    <property type="entry name" value="AAI"/>
    <property type="match status" value="1"/>
</dbReference>
<keyword evidence="9" id="KW-1133">Transmembrane helix</keyword>
<dbReference type="PANTHER" id="PTHR33044">
    <property type="entry name" value="BIFUNCTIONAL INHIBITOR/LIPID-TRANSFER PROTEIN/SEED STORAGE 2S ALBUMIN SUPERFAMILY PROTEIN-RELATED"/>
    <property type="match status" value="1"/>
</dbReference>
<comment type="subcellular location">
    <subcellularLocation>
        <location evidence="1">Cell membrane</location>
        <topology evidence="1">Lipid-anchor</topology>
        <topology evidence="1">GPI-anchor</topology>
    </subcellularLocation>
</comment>
<feature type="chain" id="PRO_5018670227" evidence="10">
    <location>
        <begin position="26"/>
        <end position="202"/>
    </location>
</feature>
<dbReference type="STRING" id="337451.A0A3S3QBG4"/>
<evidence type="ECO:0000256" key="1">
    <source>
        <dbReference type="ARBA" id="ARBA00004609"/>
    </source>
</evidence>
<dbReference type="InterPro" id="IPR016140">
    <property type="entry name" value="Bifunc_inhib/LTP/seed_store"/>
</dbReference>
<proteinExistence type="inferred from homology"/>
<dbReference type="GO" id="GO:0005886">
    <property type="term" value="C:plasma membrane"/>
    <property type="evidence" value="ECO:0007669"/>
    <property type="project" value="UniProtKB-SubCell"/>
</dbReference>
<dbReference type="EMBL" id="QPKB01000004">
    <property type="protein sequence ID" value="RWR82787.1"/>
    <property type="molecule type" value="Genomic_DNA"/>
</dbReference>
<dbReference type="InterPro" id="IPR036312">
    <property type="entry name" value="Bifun_inhib/LTP/seed_sf"/>
</dbReference>
<evidence type="ECO:0000256" key="9">
    <source>
        <dbReference type="SAM" id="Phobius"/>
    </source>
</evidence>
<feature type="region of interest" description="Disordered" evidence="8">
    <location>
        <begin position="136"/>
        <end position="171"/>
    </location>
</feature>
<keyword evidence="13" id="KW-1185">Reference proteome</keyword>
<keyword evidence="6" id="KW-0325">Glycoprotein</keyword>
<feature type="domain" description="Bifunctional inhibitor/plant lipid transfer protein/seed storage helical" evidence="11">
    <location>
        <begin position="34"/>
        <end position="111"/>
    </location>
</feature>
<comment type="caution">
    <text evidence="12">The sequence shown here is derived from an EMBL/GenBank/DDBJ whole genome shotgun (WGS) entry which is preliminary data.</text>
</comment>